<accession>A0A1H1G3U5</accession>
<feature type="chain" id="PRO_5010363977" description="Secreted protein" evidence="1">
    <location>
        <begin position="34"/>
        <end position="136"/>
    </location>
</feature>
<proteinExistence type="predicted"/>
<organism evidence="2 3">
    <name type="scientific">Tsukamurella pulmonis</name>
    <dbReference type="NCBI Taxonomy" id="47312"/>
    <lineage>
        <taxon>Bacteria</taxon>
        <taxon>Bacillati</taxon>
        <taxon>Actinomycetota</taxon>
        <taxon>Actinomycetes</taxon>
        <taxon>Mycobacteriales</taxon>
        <taxon>Tsukamurellaceae</taxon>
        <taxon>Tsukamurella</taxon>
    </lineage>
</organism>
<dbReference type="InterPro" id="IPR006311">
    <property type="entry name" value="TAT_signal"/>
</dbReference>
<name>A0A1H1G3U5_9ACTN</name>
<evidence type="ECO:0000313" key="2">
    <source>
        <dbReference type="EMBL" id="SDR07755.1"/>
    </source>
</evidence>
<evidence type="ECO:0000256" key="1">
    <source>
        <dbReference type="SAM" id="SignalP"/>
    </source>
</evidence>
<protein>
    <recommendedName>
        <fullName evidence="4">Secreted protein</fullName>
    </recommendedName>
</protein>
<gene>
    <name evidence="2" type="ORF">SAMN04489765_3084</name>
</gene>
<sequence length="136" mass="13967">MLMCVMRNTRRTALVAITVAAGAAAALPTTAAAAPKTDADLAKSVGCGYAASVEVHAAGAGGSSYTSKVISRRGSIYVVECEVRTAKPGNSTMYFNDPEPGAIYRVTVDANNRFFIIGAEGPHVPSVRPPAPARAA</sequence>
<evidence type="ECO:0008006" key="4">
    <source>
        <dbReference type="Google" id="ProtNLM"/>
    </source>
</evidence>
<dbReference type="Proteomes" id="UP000183053">
    <property type="component" value="Unassembled WGS sequence"/>
</dbReference>
<keyword evidence="3" id="KW-1185">Reference proteome</keyword>
<feature type="signal peptide" evidence="1">
    <location>
        <begin position="1"/>
        <end position="33"/>
    </location>
</feature>
<evidence type="ECO:0000313" key="3">
    <source>
        <dbReference type="Proteomes" id="UP000183053"/>
    </source>
</evidence>
<keyword evidence="1" id="KW-0732">Signal</keyword>
<reference evidence="3" key="1">
    <citation type="submission" date="2016-10" db="EMBL/GenBank/DDBJ databases">
        <authorList>
            <person name="Varghese N."/>
            <person name="Submissions S."/>
        </authorList>
    </citation>
    <scope>NUCLEOTIDE SEQUENCE [LARGE SCALE GENOMIC DNA]</scope>
    <source>
        <strain evidence="3">DSM 44142</strain>
    </source>
</reference>
<dbReference type="EMBL" id="FNLF01000002">
    <property type="protein sequence ID" value="SDR07755.1"/>
    <property type="molecule type" value="Genomic_DNA"/>
</dbReference>
<dbReference type="PROSITE" id="PS51318">
    <property type="entry name" value="TAT"/>
    <property type="match status" value="1"/>
</dbReference>
<dbReference type="AlphaFoldDB" id="A0A1H1G3U5"/>